<proteinExistence type="predicted"/>
<accession>A0A9N9F3T1</accession>
<sequence length="57" mass="6473">TVVEKDKRTIRHIVLEMMVGDDDETYGIGAERDEHMVGDANRTYNVGCRYLLTVVMG</sequence>
<reference evidence="1" key="1">
    <citation type="submission" date="2021-06" db="EMBL/GenBank/DDBJ databases">
        <authorList>
            <person name="Kallberg Y."/>
            <person name="Tangrot J."/>
            <person name="Rosling A."/>
        </authorList>
    </citation>
    <scope>NUCLEOTIDE SEQUENCE</scope>
    <source>
        <strain evidence="1">MA453B</strain>
    </source>
</reference>
<evidence type="ECO:0000313" key="2">
    <source>
        <dbReference type="Proteomes" id="UP000789405"/>
    </source>
</evidence>
<name>A0A9N9F3T1_9GLOM</name>
<dbReference type="AlphaFoldDB" id="A0A9N9F3T1"/>
<feature type="non-terminal residue" evidence="1">
    <location>
        <position position="57"/>
    </location>
</feature>
<dbReference type="Proteomes" id="UP000789405">
    <property type="component" value="Unassembled WGS sequence"/>
</dbReference>
<gene>
    <name evidence="1" type="ORF">DERYTH_LOCUS3235</name>
</gene>
<evidence type="ECO:0000313" key="1">
    <source>
        <dbReference type="EMBL" id="CAG8507915.1"/>
    </source>
</evidence>
<comment type="caution">
    <text evidence="1">The sequence shown here is derived from an EMBL/GenBank/DDBJ whole genome shotgun (WGS) entry which is preliminary data.</text>
</comment>
<dbReference type="EMBL" id="CAJVPY010001117">
    <property type="protein sequence ID" value="CAG8507915.1"/>
    <property type="molecule type" value="Genomic_DNA"/>
</dbReference>
<keyword evidence="2" id="KW-1185">Reference proteome</keyword>
<protein>
    <submittedName>
        <fullName evidence="1">4116_t:CDS:1</fullName>
    </submittedName>
</protein>
<organism evidence="1 2">
    <name type="scientific">Dentiscutata erythropus</name>
    <dbReference type="NCBI Taxonomy" id="1348616"/>
    <lineage>
        <taxon>Eukaryota</taxon>
        <taxon>Fungi</taxon>
        <taxon>Fungi incertae sedis</taxon>
        <taxon>Mucoromycota</taxon>
        <taxon>Glomeromycotina</taxon>
        <taxon>Glomeromycetes</taxon>
        <taxon>Diversisporales</taxon>
        <taxon>Gigasporaceae</taxon>
        <taxon>Dentiscutata</taxon>
    </lineage>
</organism>